<evidence type="ECO:0000313" key="2">
    <source>
        <dbReference type="Proteomes" id="UP001143981"/>
    </source>
</evidence>
<dbReference type="Proteomes" id="UP001143981">
    <property type="component" value="Unassembled WGS sequence"/>
</dbReference>
<protein>
    <submittedName>
        <fullName evidence="1">Uncharacterized protein</fullName>
    </submittedName>
</protein>
<dbReference type="EMBL" id="JANBOI010000055">
    <property type="protein sequence ID" value="KAJ1734817.1"/>
    <property type="molecule type" value="Genomic_DNA"/>
</dbReference>
<accession>A0A9W7YFF9</accession>
<proteinExistence type="predicted"/>
<reference evidence="1" key="1">
    <citation type="submission" date="2022-07" db="EMBL/GenBank/DDBJ databases">
        <title>Phylogenomic reconstructions and comparative analyses of Kickxellomycotina fungi.</title>
        <authorList>
            <person name="Reynolds N.K."/>
            <person name="Stajich J.E."/>
            <person name="Barry K."/>
            <person name="Grigoriev I.V."/>
            <person name="Crous P."/>
            <person name="Smith M.E."/>
        </authorList>
    </citation>
    <scope>NUCLEOTIDE SEQUENCE</scope>
    <source>
        <strain evidence="1">BCRC 34381</strain>
    </source>
</reference>
<evidence type="ECO:0000313" key="1">
    <source>
        <dbReference type="EMBL" id="KAJ1734817.1"/>
    </source>
</evidence>
<dbReference type="AlphaFoldDB" id="A0A9W7YFF9"/>
<name>A0A9W7YFF9_9FUNG</name>
<sequence>MGADIRATRPYFRFKRGALTLFIEARATEKMAAVRARLAGALQALGGDDAYAAIGPGSIQLLAPQPGGAGQFRVLAGDTRVDACGLEDDAVVHFVLQLDDGTWEEPRAADYDADVGDMDVAA</sequence>
<organism evidence="1 2">
    <name type="scientific">Coemansia biformis</name>
    <dbReference type="NCBI Taxonomy" id="1286918"/>
    <lineage>
        <taxon>Eukaryota</taxon>
        <taxon>Fungi</taxon>
        <taxon>Fungi incertae sedis</taxon>
        <taxon>Zoopagomycota</taxon>
        <taxon>Kickxellomycotina</taxon>
        <taxon>Kickxellomycetes</taxon>
        <taxon>Kickxellales</taxon>
        <taxon>Kickxellaceae</taxon>
        <taxon>Coemansia</taxon>
    </lineage>
</organism>
<gene>
    <name evidence="1" type="ORF">LPJ61_000874</name>
</gene>
<keyword evidence="2" id="KW-1185">Reference proteome</keyword>
<dbReference type="OrthoDB" id="428577at2759"/>
<comment type="caution">
    <text evidence="1">The sequence shown here is derived from an EMBL/GenBank/DDBJ whole genome shotgun (WGS) entry which is preliminary data.</text>
</comment>